<evidence type="ECO:0000256" key="7">
    <source>
        <dbReference type="ARBA" id="ARBA00023033"/>
    </source>
</evidence>
<dbReference type="EC" id="1.14.18.1" evidence="3"/>
<evidence type="ECO:0000259" key="11">
    <source>
        <dbReference type="PROSITE" id="PS00497"/>
    </source>
</evidence>
<accession>A0AAN6PQI6</accession>
<keyword evidence="5" id="KW-0560">Oxidoreductase</keyword>
<comment type="catalytic activity">
    <reaction evidence="10">
        <text>L-tyrosine + O2 = L-dopaquinone + H2O</text>
        <dbReference type="Rhea" id="RHEA:18117"/>
        <dbReference type="ChEBI" id="CHEBI:15377"/>
        <dbReference type="ChEBI" id="CHEBI:15379"/>
        <dbReference type="ChEBI" id="CHEBI:57924"/>
        <dbReference type="ChEBI" id="CHEBI:58315"/>
        <dbReference type="EC" id="1.14.18.1"/>
    </reaction>
</comment>
<proteinExistence type="inferred from homology"/>
<dbReference type="InterPro" id="IPR002227">
    <property type="entry name" value="Tyrosinase_Cu-bd"/>
</dbReference>
<dbReference type="InterPro" id="IPR016216">
    <property type="entry name" value="Monophenol_mOase_fun"/>
</dbReference>
<comment type="caution">
    <text evidence="13">The sequence shown here is derived from an EMBL/GenBank/DDBJ whole genome shotgun (WGS) entry which is preliminary data.</text>
</comment>
<comment type="catalytic activity">
    <reaction evidence="9">
        <text>2 L-dopa + O2 = 2 L-dopaquinone + 2 H2O</text>
        <dbReference type="Rhea" id="RHEA:34287"/>
        <dbReference type="ChEBI" id="CHEBI:15377"/>
        <dbReference type="ChEBI" id="CHEBI:15379"/>
        <dbReference type="ChEBI" id="CHEBI:57504"/>
        <dbReference type="ChEBI" id="CHEBI:57924"/>
        <dbReference type="EC" id="1.14.18.1"/>
    </reaction>
</comment>
<dbReference type="EMBL" id="MU854319">
    <property type="protein sequence ID" value="KAK4044355.1"/>
    <property type="molecule type" value="Genomic_DNA"/>
</dbReference>
<keyword evidence="4" id="KW-0479">Metal-binding</keyword>
<evidence type="ECO:0000256" key="5">
    <source>
        <dbReference type="ARBA" id="ARBA00023002"/>
    </source>
</evidence>
<dbReference type="Gene3D" id="2.60.310.20">
    <property type="match status" value="1"/>
</dbReference>
<dbReference type="Pfam" id="PF18132">
    <property type="entry name" value="Tyrosinase_C"/>
    <property type="match status" value="1"/>
</dbReference>
<keyword evidence="8" id="KW-0470">Melanin biosynthesis</keyword>
<evidence type="ECO:0000256" key="6">
    <source>
        <dbReference type="ARBA" id="ARBA00023008"/>
    </source>
</evidence>
<evidence type="ECO:0000256" key="8">
    <source>
        <dbReference type="ARBA" id="ARBA00023101"/>
    </source>
</evidence>
<evidence type="ECO:0000313" key="14">
    <source>
        <dbReference type="Proteomes" id="UP001303115"/>
    </source>
</evidence>
<protein>
    <recommendedName>
        <fullName evidence="3">tyrosinase</fullName>
        <ecNumber evidence="3">1.14.18.1</ecNumber>
    </recommendedName>
</protein>
<evidence type="ECO:0000256" key="3">
    <source>
        <dbReference type="ARBA" id="ARBA00011906"/>
    </source>
</evidence>
<dbReference type="PIRSF" id="PIRSF000340">
    <property type="entry name" value="MPO_fungal"/>
    <property type="match status" value="1"/>
</dbReference>
<dbReference type="PRINTS" id="PR00092">
    <property type="entry name" value="TYROSINASE"/>
</dbReference>
<dbReference type="PANTHER" id="PTHR11474">
    <property type="entry name" value="TYROSINASE FAMILY MEMBER"/>
    <property type="match status" value="1"/>
</dbReference>
<comment type="cofactor">
    <cofactor evidence="1">
        <name>Cu(2+)</name>
        <dbReference type="ChEBI" id="CHEBI:29036"/>
    </cofactor>
</comment>
<dbReference type="PROSITE" id="PS00498">
    <property type="entry name" value="TYROSINASE_2"/>
    <property type="match status" value="1"/>
</dbReference>
<dbReference type="Proteomes" id="UP001303115">
    <property type="component" value="Unassembled WGS sequence"/>
</dbReference>
<evidence type="ECO:0000256" key="1">
    <source>
        <dbReference type="ARBA" id="ARBA00001973"/>
    </source>
</evidence>
<dbReference type="Gene3D" id="1.10.1280.10">
    <property type="entry name" value="Di-copper center containing domain from catechol oxidase"/>
    <property type="match status" value="1"/>
</dbReference>
<comment type="similarity">
    <text evidence="2">Belongs to the tyrosinase family.</text>
</comment>
<reference evidence="14" key="1">
    <citation type="journal article" date="2023" name="Mol. Phylogenet. Evol.">
        <title>Genome-scale phylogeny and comparative genomics of the fungal order Sordariales.</title>
        <authorList>
            <person name="Hensen N."/>
            <person name="Bonometti L."/>
            <person name="Westerberg I."/>
            <person name="Brannstrom I.O."/>
            <person name="Guillou S."/>
            <person name="Cros-Aarteil S."/>
            <person name="Calhoun S."/>
            <person name="Haridas S."/>
            <person name="Kuo A."/>
            <person name="Mondo S."/>
            <person name="Pangilinan J."/>
            <person name="Riley R."/>
            <person name="LaButti K."/>
            <person name="Andreopoulos B."/>
            <person name="Lipzen A."/>
            <person name="Chen C."/>
            <person name="Yan M."/>
            <person name="Daum C."/>
            <person name="Ng V."/>
            <person name="Clum A."/>
            <person name="Steindorff A."/>
            <person name="Ohm R.A."/>
            <person name="Martin F."/>
            <person name="Silar P."/>
            <person name="Natvig D.O."/>
            <person name="Lalanne C."/>
            <person name="Gautier V."/>
            <person name="Ament-Velasquez S.L."/>
            <person name="Kruys A."/>
            <person name="Hutchinson M.I."/>
            <person name="Powell A.J."/>
            <person name="Barry K."/>
            <person name="Miller A.N."/>
            <person name="Grigoriev I.V."/>
            <person name="Debuchy R."/>
            <person name="Gladieux P."/>
            <person name="Hiltunen Thoren M."/>
            <person name="Johannesson H."/>
        </authorList>
    </citation>
    <scope>NUCLEOTIDE SEQUENCE [LARGE SCALE GENOMIC DNA]</scope>
    <source>
        <strain evidence="14">CBS 284.82</strain>
    </source>
</reference>
<evidence type="ECO:0000256" key="4">
    <source>
        <dbReference type="ARBA" id="ARBA00022723"/>
    </source>
</evidence>
<dbReference type="PANTHER" id="PTHR11474:SF76">
    <property type="entry name" value="SHKT DOMAIN-CONTAINING PROTEIN"/>
    <property type="match status" value="1"/>
</dbReference>
<evidence type="ECO:0000256" key="10">
    <source>
        <dbReference type="ARBA" id="ARBA00048881"/>
    </source>
</evidence>
<dbReference type="PROSITE" id="PS00497">
    <property type="entry name" value="TYROSINASE_1"/>
    <property type="match status" value="1"/>
</dbReference>
<evidence type="ECO:0000259" key="12">
    <source>
        <dbReference type="PROSITE" id="PS00498"/>
    </source>
</evidence>
<sequence length="666" mass="72779">MSGNIAITGIPTTPGADGAVPLRRELRDLQRNFPDQYNLFILGLKNLEGQDGNIQTSYYQIAGIHGMPYKPWNGVGSSTNWQNTSRFGGYCTHSSILFLTWHRPYLALYEQSLYNAVQEIAKRFPQGALRDKYVQAAKTFRAPYFDWASQPPRGNSAFPSALTTPNVQVVDVDGKTKSVANPLYRFAFQPANPSAGDFPRQWSRYQTTVRYPNGATGQSQDSRIAPILANELASLRSNVGLLLLSYTNYDAFSFNSWDPSTNPGEFGSLEDVHNEIHDRTGGGGHMSSLEVSSFDPLFWLHHVNVDRLWAIWQDLNPDSSMSTRPAPYSTFSATSGETQTKDTPLAPFWDKSGGKFWTSAQVRDTATFGYAYPETQKWRIPDQKLYQAQLRRAVADLYGTNVFANFVANVAQRKEEHAIAATALAAHAKAADGVPAPAAAPAQEEKKDTEKPLFAVAAQQQAVFAVAAHAAPIPKPEAPEEAGPIPTSLQHLAPNNTYTEWVVNMRAQKHGLGASFRLLVFLGAFDESAPQTWDTEFNCVGRVSVLGRDPAETQCSKCQVDAAGELMVSGTVPLTSALLQDIVEGELGSLEAAEVVPHLKAQLAWKVTLFDGEERPVADVPGLKVSVASTRVTIGEDGLPDYSGEYTVWPEITEGKPAGLRAGEHV</sequence>
<organism evidence="13 14">
    <name type="scientific">Parachaetomium inaequale</name>
    <dbReference type="NCBI Taxonomy" id="2588326"/>
    <lineage>
        <taxon>Eukaryota</taxon>
        <taxon>Fungi</taxon>
        <taxon>Dikarya</taxon>
        <taxon>Ascomycota</taxon>
        <taxon>Pezizomycotina</taxon>
        <taxon>Sordariomycetes</taxon>
        <taxon>Sordariomycetidae</taxon>
        <taxon>Sordariales</taxon>
        <taxon>Chaetomiaceae</taxon>
        <taxon>Parachaetomium</taxon>
    </lineage>
</organism>
<feature type="domain" description="Tyrosinase copper-binding" evidence="11">
    <location>
        <begin position="93"/>
        <end position="110"/>
    </location>
</feature>
<feature type="domain" description="Tyrosinase copper-binding" evidence="12">
    <location>
        <begin position="295"/>
        <end position="306"/>
    </location>
</feature>
<keyword evidence="6" id="KW-0186">Copper</keyword>
<evidence type="ECO:0000313" key="13">
    <source>
        <dbReference type="EMBL" id="KAK4044355.1"/>
    </source>
</evidence>
<gene>
    <name evidence="13" type="ORF">C8A01DRAFT_42795</name>
</gene>
<dbReference type="Pfam" id="PF00264">
    <property type="entry name" value="Tyrosinase"/>
    <property type="match status" value="1"/>
</dbReference>
<dbReference type="AlphaFoldDB" id="A0AAN6PQI6"/>
<dbReference type="GO" id="GO:0004503">
    <property type="term" value="F:tyrosinase activity"/>
    <property type="evidence" value="ECO:0007669"/>
    <property type="project" value="UniProtKB-EC"/>
</dbReference>
<evidence type="ECO:0000256" key="2">
    <source>
        <dbReference type="ARBA" id="ARBA00009928"/>
    </source>
</evidence>
<dbReference type="GO" id="GO:0046872">
    <property type="term" value="F:metal ion binding"/>
    <property type="evidence" value="ECO:0007669"/>
    <property type="project" value="UniProtKB-KW"/>
</dbReference>
<keyword evidence="7" id="KW-0503">Monooxygenase</keyword>
<keyword evidence="14" id="KW-1185">Reference proteome</keyword>
<name>A0AAN6PQI6_9PEZI</name>
<dbReference type="SUPFAM" id="SSF48056">
    <property type="entry name" value="Di-copper centre-containing domain"/>
    <property type="match status" value="1"/>
</dbReference>
<dbReference type="InterPro" id="IPR008922">
    <property type="entry name" value="Di-copper_centre_dom_sf"/>
</dbReference>
<dbReference type="InterPro" id="IPR050316">
    <property type="entry name" value="Tyrosinase/Hemocyanin"/>
</dbReference>
<dbReference type="GO" id="GO:0042438">
    <property type="term" value="P:melanin biosynthetic process"/>
    <property type="evidence" value="ECO:0007669"/>
    <property type="project" value="UniProtKB-KW"/>
</dbReference>
<dbReference type="InterPro" id="IPR041640">
    <property type="entry name" value="Tyrosinase_C"/>
</dbReference>
<evidence type="ECO:0000256" key="9">
    <source>
        <dbReference type="ARBA" id="ARBA00048233"/>
    </source>
</evidence>